<feature type="compositionally biased region" description="Polar residues" evidence="1">
    <location>
        <begin position="247"/>
        <end position="261"/>
    </location>
</feature>
<feature type="compositionally biased region" description="Low complexity" evidence="1">
    <location>
        <begin position="22"/>
        <end position="35"/>
    </location>
</feature>
<reference evidence="3 4" key="1">
    <citation type="submission" date="2016-07" db="EMBL/GenBank/DDBJ databases">
        <title>Pervasive Adenine N6-methylation of Active Genes in Fungi.</title>
        <authorList>
            <consortium name="DOE Joint Genome Institute"/>
            <person name="Mondo S.J."/>
            <person name="Dannebaum R.O."/>
            <person name="Kuo R.C."/>
            <person name="Labutti K."/>
            <person name="Haridas S."/>
            <person name="Kuo A."/>
            <person name="Salamov A."/>
            <person name="Ahrendt S.R."/>
            <person name="Lipzen A."/>
            <person name="Sullivan W."/>
            <person name="Andreopoulos W.B."/>
            <person name="Clum A."/>
            <person name="Lindquist E."/>
            <person name="Daum C."/>
            <person name="Ramamoorthy G.K."/>
            <person name="Gryganskyi A."/>
            <person name="Culley D."/>
            <person name="Magnuson J.K."/>
            <person name="James T.Y."/>
            <person name="O'Malley M.A."/>
            <person name="Stajich J.E."/>
            <person name="Spatafora J.W."/>
            <person name="Visel A."/>
            <person name="Grigoriev I.V."/>
        </authorList>
    </citation>
    <scope>NUCLEOTIDE SEQUENCE [LARGE SCALE GENOMIC DNA]</scope>
    <source>
        <strain evidence="3 4">JEL800</strain>
    </source>
</reference>
<feature type="domain" description="PH" evidence="2">
    <location>
        <begin position="90"/>
        <end position="199"/>
    </location>
</feature>
<protein>
    <recommendedName>
        <fullName evidence="2">PH domain-containing protein</fullName>
    </recommendedName>
</protein>
<dbReference type="Proteomes" id="UP000193642">
    <property type="component" value="Unassembled WGS sequence"/>
</dbReference>
<dbReference type="Pfam" id="PF00169">
    <property type="entry name" value="PH"/>
    <property type="match status" value="1"/>
</dbReference>
<accession>A0A1Y2CUW9</accession>
<dbReference type="EMBL" id="MCGO01000006">
    <property type="protein sequence ID" value="ORY50860.1"/>
    <property type="molecule type" value="Genomic_DNA"/>
</dbReference>
<dbReference type="InterPro" id="IPR011993">
    <property type="entry name" value="PH-like_dom_sf"/>
</dbReference>
<dbReference type="Gene3D" id="2.30.29.30">
    <property type="entry name" value="Pleckstrin-homology domain (PH domain)/Phosphotyrosine-binding domain (PTB)"/>
    <property type="match status" value="1"/>
</dbReference>
<dbReference type="SMART" id="SM00233">
    <property type="entry name" value="PH"/>
    <property type="match status" value="1"/>
</dbReference>
<comment type="caution">
    <text evidence="3">The sequence shown here is derived from an EMBL/GenBank/DDBJ whole genome shotgun (WGS) entry which is preliminary data.</text>
</comment>
<evidence type="ECO:0000313" key="3">
    <source>
        <dbReference type="EMBL" id="ORY50860.1"/>
    </source>
</evidence>
<keyword evidence="4" id="KW-1185">Reference proteome</keyword>
<dbReference type="OrthoDB" id="2134780at2759"/>
<dbReference type="PROSITE" id="PS50003">
    <property type="entry name" value="PH_DOMAIN"/>
    <property type="match status" value="1"/>
</dbReference>
<feature type="region of interest" description="Disordered" evidence="1">
    <location>
        <begin position="212"/>
        <end position="264"/>
    </location>
</feature>
<feature type="region of interest" description="Disordered" evidence="1">
    <location>
        <begin position="321"/>
        <end position="442"/>
    </location>
</feature>
<evidence type="ECO:0000256" key="1">
    <source>
        <dbReference type="SAM" id="MobiDB-lite"/>
    </source>
</evidence>
<dbReference type="CDD" id="cd00821">
    <property type="entry name" value="PH"/>
    <property type="match status" value="1"/>
</dbReference>
<feature type="compositionally biased region" description="Low complexity" evidence="1">
    <location>
        <begin position="398"/>
        <end position="412"/>
    </location>
</feature>
<feature type="compositionally biased region" description="Low complexity" evidence="1">
    <location>
        <begin position="228"/>
        <end position="246"/>
    </location>
</feature>
<dbReference type="SUPFAM" id="SSF50729">
    <property type="entry name" value="PH domain-like"/>
    <property type="match status" value="1"/>
</dbReference>
<name>A0A1Y2CUW9_9FUNG</name>
<dbReference type="AlphaFoldDB" id="A0A1Y2CUW9"/>
<organism evidence="3 4">
    <name type="scientific">Rhizoclosmatium globosum</name>
    <dbReference type="NCBI Taxonomy" id="329046"/>
    <lineage>
        <taxon>Eukaryota</taxon>
        <taxon>Fungi</taxon>
        <taxon>Fungi incertae sedis</taxon>
        <taxon>Chytridiomycota</taxon>
        <taxon>Chytridiomycota incertae sedis</taxon>
        <taxon>Chytridiomycetes</taxon>
        <taxon>Chytridiales</taxon>
        <taxon>Chytriomycetaceae</taxon>
        <taxon>Rhizoclosmatium</taxon>
    </lineage>
</organism>
<gene>
    <name evidence="3" type="ORF">BCR33DRAFT_712832</name>
</gene>
<dbReference type="InterPro" id="IPR001849">
    <property type="entry name" value="PH_domain"/>
</dbReference>
<evidence type="ECO:0000313" key="4">
    <source>
        <dbReference type="Proteomes" id="UP000193642"/>
    </source>
</evidence>
<evidence type="ECO:0000259" key="2">
    <source>
        <dbReference type="PROSITE" id="PS50003"/>
    </source>
</evidence>
<proteinExistence type="predicted"/>
<sequence length="442" mass="48243">MNEQSISPPPLPLKKDKEKSAESVASSTASISSVGKKSRAESDLFTTQPVLHRTGWDLYGKVEDQQDSPTRKLAGLKLKYRYPIPADLNINQYSGFIIVRQWSLAASEMKWKKRFVIIKDNKAFLLKTPQDKDATAIIKLDDCLINPTEFGLFSHSFWLTPPPGALNETNDGKEFMWILIAPSEELKLEWIAQFLKAANWREKQITESGKVPMITVLRPESDEERQVSSPSDSNAPSSRASPALRSTKSAPGSRSTSTPQLDTIFPFQTPDLATLTAITDEPAPNGTNFNQKSKLENSEALKLICASNARFFKNGGYKSASTLIRGGHSERRSSGSSSTSSEKQHGKATVPGEHRKKTPQDADGEHFAPPIIRRATSPALKGLPPKVSIVEAESVPIASDKGPSSSPKASSPKGKEPSRRATSPKLGSVSESSEAARRKASY</sequence>
<feature type="region of interest" description="Disordered" evidence="1">
    <location>
        <begin position="1"/>
        <end position="39"/>
    </location>
</feature>